<comment type="caution">
    <text evidence="2">The sequence shown here is derived from an EMBL/GenBank/DDBJ whole genome shotgun (WGS) entry which is preliminary data.</text>
</comment>
<sequence>MTTSNETEDKKATLGEHVAETHRTKPVVGQVVTGDIVSGEVTKNES</sequence>
<feature type="compositionally biased region" description="Basic and acidic residues" evidence="1">
    <location>
        <begin position="7"/>
        <end position="23"/>
    </location>
</feature>
<proteinExistence type="predicted"/>
<gene>
    <name evidence="2" type="ORF">S01H1_53524</name>
</gene>
<dbReference type="AlphaFoldDB" id="X0W1X3"/>
<name>X0W1X3_9ZZZZ</name>
<feature type="region of interest" description="Disordered" evidence="1">
    <location>
        <begin position="1"/>
        <end position="23"/>
    </location>
</feature>
<evidence type="ECO:0000313" key="2">
    <source>
        <dbReference type="EMBL" id="GAG24804.1"/>
    </source>
</evidence>
<accession>X0W1X3</accession>
<evidence type="ECO:0000256" key="1">
    <source>
        <dbReference type="SAM" id="MobiDB-lite"/>
    </source>
</evidence>
<protein>
    <submittedName>
        <fullName evidence="2">Uncharacterized protein</fullName>
    </submittedName>
</protein>
<reference evidence="2" key="1">
    <citation type="journal article" date="2014" name="Front. Microbiol.">
        <title>High frequency of phylogenetically diverse reductive dehalogenase-homologous genes in deep subseafloor sedimentary metagenomes.</title>
        <authorList>
            <person name="Kawai M."/>
            <person name="Futagami T."/>
            <person name="Toyoda A."/>
            <person name="Takaki Y."/>
            <person name="Nishi S."/>
            <person name="Hori S."/>
            <person name="Arai W."/>
            <person name="Tsubouchi T."/>
            <person name="Morono Y."/>
            <person name="Uchiyama I."/>
            <person name="Ito T."/>
            <person name="Fujiyama A."/>
            <person name="Inagaki F."/>
            <person name="Takami H."/>
        </authorList>
    </citation>
    <scope>NUCLEOTIDE SEQUENCE</scope>
    <source>
        <strain evidence="2">Expedition CK06-06</strain>
    </source>
</reference>
<organism evidence="2">
    <name type="scientific">marine sediment metagenome</name>
    <dbReference type="NCBI Taxonomy" id="412755"/>
    <lineage>
        <taxon>unclassified sequences</taxon>
        <taxon>metagenomes</taxon>
        <taxon>ecological metagenomes</taxon>
    </lineage>
</organism>
<dbReference type="EMBL" id="BARS01034661">
    <property type="protein sequence ID" value="GAG24804.1"/>
    <property type="molecule type" value="Genomic_DNA"/>
</dbReference>
<feature type="non-terminal residue" evidence="2">
    <location>
        <position position="46"/>
    </location>
</feature>